<dbReference type="GO" id="GO:0005385">
    <property type="term" value="F:zinc ion transmembrane transporter activity"/>
    <property type="evidence" value="ECO:0007669"/>
    <property type="project" value="TreeGrafter"/>
</dbReference>
<accession>A0A9P9L6A7</accession>
<dbReference type="GO" id="GO:0005886">
    <property type="term" value="C:plasma membrane"/>
    <property type="evidence" value="ECO:0007669"/>
    <property type="project" value="TreeGrafter"/>
</dbReference>
<dbReference type="EMBL" id="JAGTJS010000001">
    <property type="protein sequence ID" value="KAH7274745.1"/>
    <property type="molecule type" value="Genomic_DNA"/>
</dbReference>
<evidence type="ECO:0000256" key="4">
    <source>
        <dbReference type="ARBA" id="ARBA00023136"/>
    </source>
</evidence>
<feature type="transmembrane region" description="Helical" evidence="5">
    <location>
        <begin position="512"/>
        <end position="532"/>
    </location>
</feature>
<dbReference type="AlphaFoldDB" id="A0A9P9L6A7"/>
<gene>
    <name evidence="6" type="ORF">B0J15DRAFT_566</name>
</gene>
<dbReference type="Pfam" id="PF02535">
    <property type="entry name" value="Zip"/>
    <property type="match status" value="2"/>
</dbReference>
<comment type="subcellular location">
    <subcellularLocation>
        <location evidence="1">Membrane</location>
        <topology evidence="1">Multi-pass membrane protein</topology>
    </subcellularLocation>
</comment>
<organism evidence="6 7">
    <name type="scientific">Fusarium solani</name>
    <name type="common">Filamentous fungus</name>
    <dbReference type="NCBI Taxonomy" id="169388"/>
    <lineage>
        <taxon>Eukaryota</taxon>
        <taxon>Fungi</taxon>
        <taxon>Dikarya</taxon>
        <taxon>Ascomycota</taxon>
        <taxon>Pezizomycotina</taxon>
        <taxon>Sordariomycetes</taxon>
        <taxon>Hypocreomycetidae</taxon>
        <taxon>Hypocreales</taxon>
        <taxon>Nectriaceae</taxon>
        <taxon>Fusarium</taxon>
        <taxon>Fusarium solani species complex</taxon>
    </lineage>
</organism>
<keyword evidence="3 5" id="KW-1133">Transmembrane helix</keyword>
<sequence length="575" mass="61040">MLSHRCIPLALRTAMTRTGRICGSRPAVVLVGALLFAGIVSASINPGAIRRQATATSAGAEASMDFESLTGCHMHGTKQYCMADSTEYQIVPEAAEATATEDPPSSYTACHNHGSDVYCMNPNGGEVQVLGENEAAPTQTAAKETGKSSAADSDKITAVTECHMHETSLYCMGPSSTEYYVQTTITNTEEFPAQLTDCHSHGEETYCMSDDGEAPIILAEDVESGAADPEEEHCHFHAGVEHCVGGSHGSEEEGGRSCGKVDRDYKIGIRIGMLFVVLIASSIGVFGPILMSTFMPVKSNLFLTVLKQFGTGVIISTAFVHLYTHASMMFGNECIGELQYEGVTSAIVMAGLFISFVIEYFVHRAMRWQENKENKSEGAMSPQALAKAELTNVTIMEVGIIFHSLLIGITLVVAGDSFFITLSIVIIFHQLFEGIALGTRIAAAGYGQTPLAHFHSHGHSHSPAPAVDRTGTSTVSLTKKLILGAGFALVTPVGMAIGIGVLNVFNGNNPSTLIALGTLDALSAGILVWVGLVEMWAQDWMWGGELTEAGPVTTALALFGLVCGMVLMSLLGKWA</sequence>
<dbReference type="InterPro" id="IPR003689">
    <property type="entry name" value="ZIP"/>
</dbReference>
<evidence type="ECO:0000313" key="6">
    <source>
        <dbReference type="EMBL" id="KAH7274745.1"/>
    </source>
</evidence>
<name>A0A9P9L6A7_FUSSL</name>
<reference evidence="6" key="1">
    <citation type="journal article" date="2021" name="Nat. Commun.">
        <title>Genetic determinants of endophytism in the Arabidopsis root mycobiome.</title>
        <authorList>
            <person name="Mesny F."/>
            <person name="Miyauchi S."/>
            <person name="Thiergart T."/>
            <person name="Pickel B."/>
            <person name="Atanasova L."/>
            <person name="Karlsson M."/>
            <person name="Huettel B."/>
            <person name="Barry K.W."/>
            <person name="Haridas S."/>
            <person name="Chen C."/>
            <person name="Bauer D."/>
            <person name="Andreopoulos W."/>
            <person name="Pangilinan J."/>
            <person name="LaButti K."/>
            <person name="Riley R."/>
            <person name="Lipzen A."/>
            <person name="Clum A."/>
            <person name="Drula E."/>
            <person name="Henrissat B."/>
            <person name="Kohler A."/>
            <person name="Grigoriev I.V."/>
            <person name="Martin F.M."/>
            <person name="Hacquard S."/>
        </authorList>
    </citation>
    <scope>NUCLEOTIDE SEQUENCE</scope>
    <source>
        <strain evidence="6">FSSC 5 MPI-SDFR-AT-0091</strain>
    </source>
</reference>
<dbReference type="Proteomes" id="UP000736672">
    <property type="component" value="Unassembled WGS sequence"/>
</dbReference>
<feature type="transmembrane region" description="Helical" evidence="5">
    <location>
        <begin position="343"/>
        <end position="362"/>
    </location>
</feature>
<keyword evidence="7" id="KW-1185">Reference proteome</keyword>
<proteinExistence type="predicted"/>
<dbReference type="OrthoDB" id="448280at2759"/>
<evidence type="ECO:0000256" key="1">
    <source>
        <dbReference type="ARBA" id="ARBA00004141"/>
    </source>
</evidence>
<feature type="transmembrane region" description="Helical" evidence="5">
    <location>
        <begin position="552"/>
        <end position="571"/>
    </location>
</feature>
<dbReference type="PANTHER" id="PTHR11040:SF44">
    <property type="entry name" value="PROTEIN ZNTC-RELATED"/>
    <property type="match status" value="1"/>
</dbReference>
<feature type="transmembrane region" description="Helical" evidence="5">
    <location>
        <begin position="481"/>
        <end position="505"/>
    </location>
</feature>
<evidence type="ECO:0000256" key="3">
    <source>
        <dbReference type="ARBA" id="ARBA00022989"/>
    </source>
</evidence>
<protein>
    <submittedName>
        <fullName evidence="6">ZIP zinc transporter-domain-containing protein</fullName>
    </submittedName>
</protein>
<feature type="transmembrane region" description="Helical" evidence="5">
    <location>
        <begin position="405"/>
        <end position="428"/>
    </location>
</feature>
<feature type="transmembrane region" description="Helical" evidence="5">
    <location>
        <begin position="267"/>
        <end position="289"/>
    </location>
</feature>
<evidence type="ECO:0000256" key="5">
    <source>
        <dbReference type="SAM" id="Phobius"/>
    </source>
</evidence>
<evidence type="ECO:0000256" key="2">
    <source>
        <dbReference type="ARBA" id="ARBA00022692"/>
    </source>
</evidence>
<keyword evidence="2 5" id="KW-0812">Transmembrane</keyword>
<evidence type="ECO:0000313" key="7">
    <source>
        <dbReference type="Proteomes" id="UP000736672"/>
    </source>
</evidence>
<keyword evidence="4 5" id="KW-0472">Membrane</keyword>
<comment type="caution">
    <text evidence="6">The sequence shown here is derived from an EMBL/GenBank/DDBJ whole genome shotgun (WGS) entry which is preliminary data.</text>
</comment>
<dbReference type="PANTHER" id="PTHR11040">
    <property type="entry name" value="ZINC/IRON TRANSPORTER"/>
    <property type="match status" value="1"/>
</dbReference>
<feature type="transmembrane region" description="Helical" evidence="5">
    <location>
        <begin position="301"/>
        <end position="323"/>
    </location>
</feature>